<dbReference type="Gene3D" id="1.10.10.60">
    <property type="entry name" value="Homeodomain-like"/>
    <property type="match status" value="2"/>
</dbReference>
<dbReference type="SMART" id="SM00342">
    <property type="entry name" value="HTH_ARAC"/>
    <property type="match status" value="1"/>
</dbReference>
<reference evidence="6" key="1">
    <citation type="journal article" date="2019" name="Int. J. Syst. Evol. Microbiol.">
        <title>The Global Catalogue of Microorganisms (GCM) 10K type strain sequencing project: providing services to taxonomists for standard genome sequencing and annotation.</title>
        <authorList>
            <consortium name="The Broad Institute Genomics Platform"/>
            <consortium name="The Broad Institute Genome Sequencing Center for Infectious Disease"/>
            <person name="Wu L."/>
            <person name="Ma J."/>
        </authorList>
    </citation>
    <scope>NUCLEOTIDE SEQUENCE [LARGE SCALE GENOMIC DNA]</scope>
    <source>
        <strain evidence="6">CCUG 53270</strain>
    </source>
</reference>
<dbReference type="Pfam" id="PF12833">
    <property type="entry name" value="HTH_18"/>
    <property type="match status" value="1"/>
</dbReference>
<dbReference type="PANTHER" id="PTHR43280:SF2">
    <property type="entry name" value="HTH-TYPE TRANSCRIPTIONAL REGULATOR EXSA"/>
    <property type="match status" value="1"/>
</dbReference>
<evidence type="ECO:0000313" key="6">
    <source>
        <dbReference type="Proteomes" id="UP001597180"/>
    </source>
</evidence>
<dbReference type="InterPro" id="IPR014710">
    <property type="entry name" value="RmlC-like_jellyroll"/>
</dbReference>
<keyword evidence="1" id="KW-0805">Transcription regulation</keyword>
<accession>A0ABW3UWT7</accession>
<keyword evidence="2" id="KW-0238">DNA-binding</keyword>
<comment type="caution">
    <text evidence="5">The sequence shown here is derived from an EMBL/GenBank/DDBJ whole genome shotgun (WGS) entry which is preliminary data.</text>
</comment>
<name>A0ABW3UWT7_9BACL</name>
<evidence type="ECO:0000256" key="3">
    <source>
        <dbReference type="ARBA" id="ARBA00023163"/>
    </source>
</evidence>
<dbReference type="Gene3D" id="2.60.120.10">
    <property type="entry name" value="Jelly Rolls"/>
    <property type="match status" value="1"/>
</dbReference>
<dbReference type="InterPro" id="IPR003313">
    <property type="entry name" value="AraC-bd"/>
</dbReference>
<dbReference type="InterPro" id="IPR009057">
    <property type="entry name" value="Homeodomain-like_sf"/>
</dbReference>
<protein>
    <submittedName>
        <fullName evidence="5">AraC family transcriptional regulator</fullName>
    </submittedName>
</protein>
<dbReference type="PROSITE" id="PS01124">
    <property type="entry name" value="HTH_ARAC_FAMILY_2"/>
    <property type="match status" value="1"/>
</dbReference>
<dbReference type="Proteomes" id="UP001597180">
    <property type="component" value="Unassembled WGS sequence"/>
</dbReference>
<keyword evidence="6" id="KW-1185">Reference proteome</keyword>
<evidence type="ECO:0000256" key="1">
    <source>
        <dbReference type="ARBA" id="ARBA00023015"/>
    </source>
</evidence>
<evidence type="ECO:0000313" key="5">
    <source>
        <dbReference type="EMBL" id="MFD1224065.1"/>
    </source>
</evidence>
<proteinExistence type="predicted"/>
<dbReference type="SUPFAM" id="SSF51215">
    <property type="entry name" value="Regulatory protein AraC"/>
    <property type="match status" value="1"/>
</dbReference>
<dbReference type="PANTHER" id="PTHR43280">
    <property type="entry name" value="ARAC-FAMILY TRANSCRIPTIONAL REGULATOR"/>
    <property type="match status" value="1"/>
</dbReference>
<feature type="domain" description="HTH araC/xylS-type" evidence="4">
    <location>
        <begin position="187"/>
        <end position="285"/>
    </location>
</feature>
<gene>
    <name evidence="5" type="ORF">ACFQ4B_28555</name>
</gene>
<dbReference type="EMBL" id="JBHTLU010000042">
    <property type="protein sequence ID" value="MFD1224065.1"/>
    <property type="molecule type" value="Genomic_DNA"/>
</dbReference>
<dbReference type="InterPro" id="IPR037923">
    <property type="entry name" value="HTH-like"/>
</dbReference>
<keyword evidence="3" id="KW-0804">Transcription</keyword>
<dbReference type="RefSeq" id="WP_079914005.1">
    <property type="nucleotide sequence ID" value="NZ_BAABJG010000036.1"/>
</dbReference>
<dbReference type="InterPro" id="IPR018062">
    <property type="entry name" value="HTH_AraC-typ_CS"/>
</dbReference>
<evidence type="ECO:0000259" key="4">
    <source>
        <dbReference type="PROSITE" id="PS01124"/>
    </source>
</evidence>
<sequence>MQIVTFRRWINNLYLFNYKHTYTASIEHFHAHDGLELLYIHEGSGTFVINDSVFQVRPRTLILIKPFQIHYMRMESPPDYTRSILKIKVSSIGPFASSFPYLSSFLTQLLDNKMSRQLFYLTDEQAAYLESQFSEMNDILSNAPEMMHREAVLLFFYQFFSYFQRKLYTAEELSKEPFTQASTQHINNILKWINDHYKTHFKMEDIARDLHLSPNYLSKLFKEQIGKTITEYTSEKRLEEARALLHSEDLSIKQISVQTGFHSPSYLIYSFKKKFGMTPHQYAAGVKKLIHQLREKD</sequence>
<dbReference type="PROSITE" id="PS00041">
    <property type="entry name" value="HTH_ARAC_FAMILY_1"/>
    <property type="match status" value="1"/>
</dbReference>
<dbReference type="Pfam" id="PF02311">
    <property type="entry name" value="AraC_binding"/>
    <property type="match status" value="1"/>
</dbReference>
<dbReference type="InterPro" id="IPR018060">
    <property type="entry name" value="HTH_AraC"/>
</dbReference>
<dbReference type="SUPFAM" id="SSF46689">
    <property type="entry name" value="Homeodomain-like"/>
    <property type="match status" value="2"/>
</dbReference>
<organism evidence="5 6">
    <name type="scientific">Paenibacillus vulneris</name>
    <dbReference type="NCBI Taxonomy" id="1133364"/>
    <lineage>
        <taxon>Bacteria</taxon>
        <taxon>Bacillati</taxon>
        <taxon>Bacillota</taxon>
        <taxon>Bacilli</taxon>
        <taxon>Bacillales</taxon>
        <taxon>Paenibacillaceae</taxon>
        <taxon>Paenibacillus</taxon>
    </lineage>
</organism>
<evidence type="ECO:0000256" key="2">
    <source>
        <dbReference type="ARBA" id="ARBA00023125"/>
    </source>
</evidence>